<dbReference type="RefSeq" id="WP_342822665.1">
    <property type="nucleotide sequence ID" value="NZ_CP046146.1"/>
</dbReference>
<evidence type="ECO:0000259" key="2">
    <source>
        <dbReference type="Pfam" id="PF00248"/>
    </source>
</evidence>
<organism evidence="4 5">
    <name type="scientific">Candidatus Lucifugimonas marina</name>
    <dbReference type="NCBI Taxonomy" id="3038979"/>
    <lineage>
        <taxon>Bacteria</taxon>
        <taxon>Bacillati</taxon>
        <taxon>Chloroflexota</taxon>
        <taxon>Dehalococcoidia</taxon>
        <taxon>SAR202 cluster</taxon>
        <taxon>Candidatus Lucifugimonadales</taxon>
        <taxon>Candidatus Lucifugimonadaceae</taxon>
        <taxon>Candidatus Lucifugimonas</taxon>
    </lineage>
</organism>
<dbReference type="InterPro" id="IPR050523">
    <property type="entry name" value="AKR_Detox_Biosynth"/>
</dbReference>
<dbReference type="GO" id="GO:0005829">
    <property type="term" value="C:cytosol"/>
    <property type="evidence" value="ECO:0007669"/>
    <property type="project" value="TreeGrafter"/>
</dbReference>
<reference evidence="5 6" key="1">
    <citation type="submission" date="2019-11" db="EMBL/GenBank/DDBJ databases">
        <authorList>
            <person name="Cho J.-C."/>
        </authorList>
    </citation>
    <scope>NUCLEOTIDE SEQUENCE [LARGE SCALE GENOMIC DNA]</scope>
    <source>
        <strain evidence="4 5">JH1073</strain>
        <strain evidence="3 6">JH702</strain>
    </source>
</reference>
<dbReference type="PRINTS" id="PR00069">
    <property type="entry name" value="ALDKETRDTASE"/>
</dbReference>
<dbReference type="GO" id="GO:0016491">
    <property type="term" value="F:oxidoreductase activity"/>
    <property type="evidence" value="ECO:0007669"/>
    <property type="project" value="UniProtKB-KW"/>
</dbReference>
<dbReference type="PANTHER" id="PTHR43364">
    <property type="entry name" value="NADH-SPECIFIC METHYLGLYOXAL REDUCTASE-RELATED"/>
    <property type="match status" value="1"/>
</dbReference>
<evidence type="ECO:0000313" key="4">
    <source>
        <dbReference type="EMBL" id="WFG39206.1"/>
    </source>
</evidence>
<evidence type="ECO:0000256" key="1">
    <source>
        <dbReference type="ARBA" id="ARBA00023002"/>
    </source>
</evidence>
<dbReference type="Proteomes" id="UP001321249">
    <property type="component" value="Unassembled WGS sequence"/>
</dbReference>
<dbReference type="InterPro" id="IPR036812">
    <property type="entry name" value="NAD(P)_OxRdtase_dom_sf"/>
</dbReference>
<keyword evidence="1" id="KW-0560">Oxidoreductase</keyword>
<sequence length="339" mass="37653">MEYVRLGNTGLKVSEYCIGSDNFGGQTNAEDSLRIMSAAFDGGVNFIDTANSYCDGLSEENVGRFIKTRRSEVVLATKGRSQVGPNPNDVGVNKKYVMKAINNSLKRLGTDYVDLYQIHAPDLTTPIEETVEAYNDVVRAGKARYIGVSNFSGPQLVEALWAQDKNGFSKFNSVQPRYNLLYREAERELFPVCEDQGVGVMVYSPQAGGFLLGKHRNFEAEMPTGGRYSADFRAANFYKTTYWNEPTFNAMEQFMTVTEKYGVSPMALALKWVRSNPVVSACIVGARTLEQLQQNLVAWEEDVPNEAINEATAIGDYLWDTAPWKPQMHNNPAPATAKA</sequence>
<dbReference type="FunFam" id="3.20.20.100:FF:000004">
    <property type="entry name" value="Oxidoreductase, aldo/keto reductase"/>
    <property type="match status" value="1"/>
</dbReference>
<evidence type="ECO:0000313" key="5">
    <source>
        <dbReference type="Proteomes" id="UP001219901"/>
    </source>
</evidence>
<evidence type="ECO:0000313" key="3">
    <source>
        <dbReference type="EMBL" id="MDG0866068.1"/>
    </source>
</evidence>
<feature type="domain" description="NADP-dependent oxidoreductase" evidence="2">
    <location>
        <begin position="17"/>
        <end position="314"/>
    </location>
</feature>
<dbReference type="Proteomes" id="UP001219901">
    <property type="component" value="Chromosome"/>
</dbReference>
<reference evidence="4" key="2">
    <citation type="journal article" date="2023" name="Nat. Commun.">
        <title>Cultivation of marine bacteria of the SAR202 clade.</title>
        <authorList>
            <person name="Lim Y."/>
            <person name="Seo J.H."/>
            <person name="Giovannoni S.J."/>
            <person name="Kang I."/>
            <person name="Cho J.C."/>
        </authorList>
    </citation>
    <scope>NUCLEOTIDE SEQUENCE</scope>
    <source>
        <strain evidence="4">JH1073</strain>
    </source>
</reference>
<evidence type="ECO:0000313" key="6">
    <source>
        <dbReference type="Proteomes" id="UP001321249"/>
    </source>
</evidence>
<dbReference type="Gene3D" id="3.20.20.100">
    <property type="entry name" value="NADP-dependent oxidoreductase domain"/>
    <property type="match status" value="1"/>
</dbReference>
<dbReference type="InterPro" id="IPR020471">
    <property type="entry name" value="AKR"/>
</dbReference>
<dbReference type="SUPFAM" id="SSF51430">
    <property type="entry name" value="NAD(P)-linked oxidoreductase"/>
    <property type="match status" value="1"/>
</dbReference>
<accession>A0AAJ5ZFT2</accession>
<dbReference type="PROSITE" id="PS00062">
    <property type="entry name" value="ALDOKETO_REDUCTASE_2"/>
    <property type="match status" value="1"/>
</dbReference>
<dbReference type="EMBL" id="WMBE01000001">
    <property type="protein sequence ID" value="MDG0866068.1"/>
    <property type="molecule type" value="Genomic_DNA"/>
</dbReference>
<dbReference type="EMBL" id="CP046147">
    <property type="protein sequence ID" value="WFG39206.1"/>
    <property type="molecule type" value="Genomic_DNA"/>
</dbReference>
<keyword evidence="5" id="KW-1185">Reference proteome</keyword>
<gene>
    <name evidence="3" type="ORF">GKO46_03160</name>
    <name evidence="4" type="ORF">GKO48_06100</name>
</gene>
<protein>
    <submittedName>
        <fullName evidence="4">Aldo/keto reductase</fullName>
    </submittedName>
</protein>
<dbReference type="InterPro" id="IPR023210">
    <property type="entry name" value="NADP_OxRdtase_dom"/>
</dbReference>
<dbReference type="PANTHER" id="PTHR43364:SF4">
    <property type="entry name" value="NAD(P)-LINKED OXIDOREDUCTASE SUPERFAMILY PROTEIN"/>
    <property type="match status" value="1"/>
</dbReference>
<reference evidence="5" key="3">
    <citation type="submission" date="2023-06" db="EMBL/GenBank/DDBJ databases">
        <title>Pangenomics reveal diversification of enzyme families and niche specialization in globally abundant SAR202 bacteria.</title>
        <authorList>
            <person name="Saw J.H.W."/>
        </authorList>
    </citation>
    <scope>NUCLEOTIDE SEQUENCE [LARGE SCALE GENOMIC DNA]</scope>
    <source>
        <strain evidence="5">JH1073</strain>
    </source>
</reference>
<name>A0AAJ5ZFT2_9CHLR</name>
<dbReference type="Pfam" id="PF00248">
    <property type="entry name" value="Aldo_ket_red"/>
    <property type="match status" value="1"/>
</dbReference>
<proteinExistence type="predicted"/>
<dbReference type="InterPro" id="IPR018170">
    <property type="entry name" value="Aldo/ket_reductase_CS"/>
</dbReference>
<dbReference type="AlphaFoldDB" id="A0AAJ5ZFT2"/>